<dbReference type="Proteomes" id="UP000015551">
    <property type="component" value="Segment"/>
</dbReference>
<evidence type="ECO:0000313" key="1">
    <source>
        <dbReference type="EMBL" id="AGT12707.1"/>
    </source>
</evidence>
<dbReference type="KEGG" id="vg:16548069"/>
<protein>
    <submittedName>
        <fullName evidence="1">Uncharacterized protein</fullName>
    </submittedName>
</protein>
<proteinExistence type="predicted"/>
<dbReference type="OrthoDB" id="27627at10239"/>
<organism evidence="1 2">
    <name type="scientific">Mycobacterium phage Whirlwind</name>
    <dbReference type="NCBI Taxonomy" id="1340826"/>
    <lineage>
        <taxon>Viruses</taxon>
        <taxon>Duplodnaviria</taxon>
        <taxon>Heunggongvirae</taxon>
        <taxon>Uroviricota</taxon>
        <taxon>Caudoviricetes</taxon>
        <taxon>Vilmaviridae</taxon>
        <taxon>Lclasvirinae</taxon>
        <taxon>Lumosvirus</taxon>
        <taxon>Lumosvirus whirlwind</taxon>
    </lineage>
</organism>
<name>S5Y509_9CAUD</name>
<dbReference type="EMBL" id="KF024725">
    <property type="protein sequence ID" value="AGT12707.1"/>
    <property type="molecule type" value="Genomic_DNA"/>
</dbReference>
<reference evidence="1 2" key="1">
    <citation type="submission" date="2013-05" db="EMBL/GenBank/DDBJ databases">
        <authorList>
            <person name="Williams P.R."/>
            <person name="Bowman C.A."/>
            <person name="Russell D.A."/>
            <person name="Jacobs-Sera D."/>
            <person name="Hendrix R.W."/>
            <person name="Hatfull G.F."/>
        </authorList>
    </citation>
    <scope>NUCLEOTIDE SEQUENCE [LARGE SCALE GENOMIC DNA]</scope>
</reference>
<dbReference type="RefSeq" id="YP_008408757.1">
    <property type="nucleotide sequence ID" value="NC_022052.1"/>
</dbReference>
<evidence type="ECO:0000313" key="2">
    <source>
        <dbReference type="Proteomes" id="UP000015551"/>
    </source>
</evidence>
<gene>
    <name evidence="1" type="primary">101</name>
    <name evidence="1" type="ORF">PBI_WHIRLWIND_101</name>
</gene>
<keyword evidence="2" id="KW-1185">Reference proteome</keyword>
<sequence>MTEVYKSDVECRCLSCDDMIRLGDEVQELSGELFHAECV</sequence>
<dbReference type="GeneID" id="16548069"/>
<accession>S5Y509</accession>